<gene>
    <name evidence="2" type="ORF">K6Y31_05845</name>
</gene>
<dbReference type="PANTHER" id="PTHR13754">
    <property type="entry name" value="METALLO-BETA-LACTAMASE SUPERFAMILY PROTEIN"/>
    <property type="match status" value="1"/>
</dbReference>
<comment type="caution">
    <text evidence="2">The sequence shown here is derived from an EMBL/GenBank/DDBJ whole genome shotgun (WGS) entry which is preliminary data.</text>
</comment>
<sequence>MAQYSTRITVLADNIATPPLLSEHGFAVLIERDQERILFDTGQGLALFENAEQLGIPLDNLTAIALSHGHYDHTGNLAQLLGLNPHCRLYLHPDCTVERYVLHDNQPVKMIGMPNSAKQAIAKHDPALIHLTSQACKLTAEISLTGTIPKFHLLENTSGPFYLDQAGLHIDQLLDDQSLWLTTKHGICVITGCCHTGLINTLAFIQQQEPNAPLTHLIGGLHLANATSERLDASVQYLHQQPWQHLYLSHCTGARATDAIGQHPSLINKVTSTYVGRVINV</sequence>
<dbReference type="SMART" id="SM00849">
    <property type="entry name" value="Lactamase_B"/>
    <property type="match status" value="1"/>
</dbReference>
<proteinExistence type="predicted"/>
<reference evidence="2 3" key="1">
    <citation type="journal article" date="2022" name="Environ. Microbiol. Rep.">
        <title>Eco-phylogenetic analyses reveal divergent evolution of vitamin B12 metabolism in the marine bacterial family 'Psychromonadaceae'.</title>
        <authorList>
            <person name="Jin X."/>
            <person name="Yang Y."/>
            <person name="Cao H."/>
            <person name="Gao B."/>
            <person name="Zhao Z."/>
        </authorList>
    </citation>
    <scope>NUCLEOTIDE SEQUENCE [LARGE SCALE GENOMIC DNA]</scope>
    <source>
        <strain evidence="2 3">MKS20</strain>
    </source>
</reference>
<evidence type="ECO:0000313" key="2">
    <source>
        <dbReference type="EMBL" id="MCE2594332.1"/>
    </source>
</evidence>
<dbReference type="EMBL" id="JAIMJA010000004">
    <property type="protein sequence ID" value="MCE2594332.1"/>
    <property type="molecule type" value="Genomic_DNA"/>
</dbReference>
<feature type="domain" description="Metallo-beta-lactamase" evidence="1">
    <location>
        <begin position="24"/>
        <end position="250"/>
    </location>
</feature>
<dbReference type="CDD" id="cd07713">
    <property type="entry name" value="DHPS-like_MBL-fold"/>
    <property type="match status" value="1"/>
</dbReference>
<dbReference type="InterPro" id="IPR041712">
    <property type="entry name" value="DHPS-like_MBL-fold"/>
</dbReference>
<dbReference type="InterPro" id="IPR001279">
    <property type="entry name" value="Metallo-B-lactamas"/>
</dbReference>
<name>A0ABS8W7I0_9GAMM</name>
<dbReference type="Gene3D" id="3.60.15.10">
    <property type="entry name" value="Ribonuclease Z/Hydroxyacylglutathione hydrolase-like"/>
    <property type="match status" value="1"/>
</dbReference>
<dbReference type="SUPFAM" id="SSF56281">
    <property type="entry name" value="Metallo-hydrolase/oxidoreductase"/>
    <property type="match status" value="1"/>
</dbReference>
<dbReference type="RefSeq" id="WP_233051879.1">
    <property type="nucleotide sequence ID" value="NZ_JAIMJA010000004.1"/>
</dbReference>
<dbReference type="PANTHER" id="PTHR13754:SF13">
    <property type="entry name" value="METALLO-BETA-LACTAMASE SUPERFAMILY PROTEIN (AFU_ORTHOLOGUE AFUA_3G07630)"/>
    <property type="match status" value="1"/>
</dbReference>
<accession>A0ABS8W7I0</accession>
<organism evidence="2 3">
    <name type="scientific">Motilimonas cestriensis</name>
    <dbReference type="NCBI Taxonomy" id="2742685"/>
    <lineage>
        <taxon>Bacteria</taxon>
        <taxon>Pseudomonadati</taxon>
        <taxon>Pseudomonadota</taxon>
        <taxon>Gammaproteobacteria</taxon>
        <taxon>Alteromonadales</taxon>
        <taxon>Alteromonadales genera incertae sedis</taxon>
        <taxon>Motilimonas</taxon>
    </lineage>
</organism>
<dbReference type="Pfam" id="PF00753">
    <property type="entry name" value="Lactamase_B"/>
    <property type="match status" value="1"/>
</dbReference>
<evidence type="ECO:0000313" key="3">
    <source>
        <dbReference type="Proteomes" id="UP001201273"/>
    </source>
</evidence>
<dbReference type="InterPro" id="IPR036866">
    <property type="entry name" value="RibonucZ/Hydroxyglut_hydro"/>
</dbReference>
<dbReference type="InterPro" id="IPR052926">
    <property type="entry name" value="Metallo-beta-lactamase_dom"/>
</dbReference>
<evidence type="ECO:0000259" key="1">
    <source>
        <dbReference type="SMART" id="SM00849"/>
    </source>
</evidence>
<dbReference type="Proteomes" id="UP001201273">
    <property type="component" value="Unassembled WGS sequence"/>
</dbReference>
<keyword evidence="3" id="KW-1185">Reference proteome</keyword>
<protein>
    <submittedName>
        <fullName evidence="2">MBL fold metallo-hydrolase</fullName>
    </submittedName>
</protein>